<dbReference type="SUPFAM" id="SSF81452">
    <property type="entry name" value="Cytochrome c oxidase subunit III-like"/>
    <property type="match status" value="1"/>
</dbReference>
<protein>
    <submittedName>
        <fullName evidence="9">Cytochrome c oxidase subunit 3 family protein</fullName>
    </submittedName>
</protein>
<feature type="transmembrane region" description="Helical" evidence="7">
    <location>
        <begin position="122"/>
        <end position="146"/>
    </location>
</feature>
<dbReference type="OrthoDB" id="9810850at2"/>
<sequence length="178" mass="19048">MRIDDLPGELILWILIASEVAVFAAGLSAMVVMGLRDPVGFAAAHAQLDGRMATLNTLVLVTSGLFAARAERDAAAGRRARARIGLGLAALGGLVFLVLKGLEYARDIHAGIGMDGQPFFTFYYLLTGFHAAHVIAGVAVLGLVTIRARPAPVQAGAMFWHMVDLVWVLILPIIYLIW</sequence>
<dbReference type="RefSeq" id="WP_155063951.1">
    <property type="nucleotide sequence ID" value="NZ_WMIF01000007.1"/>
</dbReference>
<organism evidence="9 10">
    <name type="scientific">Paracoccus limosus</name>
    <dbReference type="NCBI Taxonomy" id="913252"/>
    <lineage>
        <taxon>Bacteria</taxon>
        <taxon>Pseudomonadati</taxon>
        <taxon>Pseudomonadota</taxon>
        <taxon>Alphaproteobacteria</taxon>
        <taxon>Rhodobacterales</taxon>
        <taxon>Paracoccaceae</taxon>
        <taxon>Paracoccus</taxon>
    </lineage>
</organism>
<reference evidence="9 10" key="1">
    <citation type="submission" date="2019-11" db="EMBL/GenBank/DDBJ databases">
        <authorList>
            <person name="Dong K."/>
        </authorList>
    </citation>
    <scope>NUCLEOTIDE SEQUENCE [LARGE SCALE GENOMIC DNA]</scope>
    <source>
        <strain evidence="9 10">JCM 17370</strain>
    </source>
</reference>
<evidence type="ECO:0000256" key="4">
    <source>
        <dbReference type="ARBA" id="ARBA00022989"/>
    </source>
</evidence>
<evidence type="ECO:0000256" key="6">
    <source>
        <dbReference type="RuleBase" id="RU003376"/>
    </source>
</evidence>
<evidence type="ECO:0000256" key="2">
    <source>
        <dbReference type="ARBA" id="ARBA00010581"/>
    </source>
</evidence>
<evidence type="ECO:0000256" key="5">
    <source>
        <dbReference type="ARBA" id="ARBA00023136"/>
    </source>
</evidence>
<name>A0A844H595_9RHOB</name>
<comment type="caution">
    <text evidence="9">The sequence shown here is derived from an EMBL/GenBank/DDBJ whole genome shotgun (WGS) entry which is preliminary data.</text>
</comment>
<dbReference type="PANTHER" id="PTHR11403:SF6">
    <property type="entry name" value="NITRIC OXIDE REDUCTASE SUBUNIT E"/>
    <property type="match status" value="1"/>
</dbReference>
<dbReference type="PANTHER" id="PTHR11403">
    <property type="entry name" value="CYTOCHROME C OXIDASE SUBUNIT III"/>
    <property type="match status" value="1"/>
</dbReference>
<accession>A0A844H595</accession>
<dbReference type="InterPro" id="IPR000298">
    <property type="entry name" value="Cyt_c_oxidase-like_su3"/>
</dbReference>
<feature type="domain" description="Heme-copper oxidase subunit III family profile" evidence="8">
    <location>
        <begin position="12"/>
        <end position="178"/>
    </location>
</feature>
<dbReference type="GO" id="GO:0004129">
    <property type="term" value="F:cytochrome-c oxidase activity"/>
    <property type="evidence" value="ECO:0007669"/>
    <property type="project" value="InterPro"/>
</dbReference>
<dbReference type="GO" id="GO:0019646">
    <property type="term" value="P:aerobic electron transport chain"/>
    <property type="evidence" value="ECO:0007669"/>
    <property type="project" value="InterPro"/>
</dbReference>
<evidence type="ECO:0000313" key="10">
    <source>
        <dbReference type="Proteomes" id="UP000442533"/>
    </source>
</evidence>
<comment type="subcellular location">
    <subcellularLocation>
        <location evidence="6">Cell membrane</location>
        <topology evidence="6">Multi-pass membrane protein</topology>
    </subcellularLocation>
    <subcellularLocation>
        <location evidence="1">Membrane</location>
        <topology evidence="1">Multi-pass membrane protein</topology>
    </subcellularLocation>
</comment>
<dbReference type="Gene3D" id="1.20.120.80">
    <property type="entry name" value="Cytochrome c oxidase, subunit III, four-helix bundle"/>
    <property type="match status" value="1"/>
</dbReference>
<dbReference type="Pfam" id="PF00510">
    <property type="entry name" value="COX3"/>
    <property type="match status" value="1"/>
</dbReference>
<dbReference type="InterPro" id="IPR035973">
    <property type="entry name" value="Cyt_c_oxidase_su3-like_sf"/>
</dbReference>
<evidence type="ECO:0000259" key="8">
    <source>
        <dbReference type="PROSITE" id="PS50253"/>
    </source>
</evidence>
<dbReference type="PROSITE" id="PS50253">
    <property type="entry name" value="COX3"/>
    <property type="match status" value="1"/>
</dbReference>
<proteinExistence type="inferred from homology"/>
<feature type="transmembrane region" description="Helical" evidence="7">
    <location>
        <begin position="82"/>
        <end position="102"/>
    </location>
</feature>
<comment type="similarity">
    <text evidence="2 6">Belongs to the cytochrome c oxidase subunit 3 family.</text>
</comment>
<gene>
    <name evidence="9" type="ORF">GL279_07235</name>
</gene>
<keyword evidence="10" id="KW-1185">Reference proteome</keyword>
<dbReference type="GO" id="GO:0005886">
    <property type="term" value="C:plasma membrane"/>
    <property type="evidence" value="ECO:0007669"/>
    <property type="project" value="UniProtKB-SubCell"/>
</dbReference>
<evidence type="ECO:0000313" key="9">
    <source>
        <dbReference type="EMBL" id="MTH34391.1"/>
    </source>
</evidence>
<keyword evidence="4 7" id="KW-1133">Transmembrane helix</keyword>
<dbReference type="InterPro" id="IPR024791">
    <property type="entry name" value="Cyt_c/ubiquinol_Oxase_su3"/>
</dbReference>
<keyword evidence="5 7" id="KW-0472">Membrane</keyword>
<dbReference type="Proteomes" id="UP000442533">
    <property type="component" value="Unassembled WGS sequence"/>
</dbReference>
<keyword evidence="3 6" id="KW-0812">Transmembrane</keyword>
<dbReference type="InterPro" id="IPR013833">
    <property type="entry name" value="Cyt_c_oxidase_su3_a-hlx"/>
</dbReference>
<dbReference type="AlphaFoldDB" id="A0A844H595"/>
<dbReference type="EMBL" id="WMIF01000007">
    <property type="protein sequence ID" value="MTH34391.1"/>
    <property type="molecule type" value="Genomic_DNA"/>
</dbReference>
<feature type="transmembrane region" description="Helical" evidence="7">
    <location>
        <begin position="158"/>
        <end position="177"/>
    </location>
</feature>
<evidence type="ECO:0000256" key="1">
    <source>
        <dbReference type="ARBA" id="ARBA00004141"/>
    </source>
</evidence>
<feature type="transmembrane region" description="Helical" evidence="7">
    <location>
        <begin position="12"/>
        <end position="33"/>
    </location>
</feature>
<evidence type="ECO:0000256" key="3">
    <source>
        <dbReference type="ARBA" id="ARBA00022692"/>
    </source>
</evidence>
<evidence type="ECO:0000256" key="7">
    <source>
        <dbReference type="SAM" id="Phobius"/>
    </source>
</evidence>